<dbReference type="GO" id="GO:0071949">
    <property type="term" value="F:FAD binding"/>
    <property type="evidence" value="ECO:0007669"/>
    <property type="project" value="InterPro"/>
</dbReference>
<evidence type="ECO:0000313" key="21">
    <source>
        <dbReference type="EMBL" id="KAB8031853.1"/>
    </source>
</evidence>
<dbReference type="InterPro" id="IPR016166">
    <property type="entry name" value="FAD-bd_PCMH"/>
</dbReference>
<keyword evidence="16 19" id="KW-0961">Cell wall biogenesis/degradation</keyword>
<dbReference type="RefSeq" id="WP_152212028.1">
    <property type="nucleotide sequence ID" value="NZ_WFLN01000005.1"/>
</dbReference>
<keyword evidence="10 19" id="KW-0274">FAD</keyword>
<evidence type="ECO:0000256" key="3">
    <source>
        <dbReference type="ARBA" id="ARBA00004496"/>
    </source>
</evidence>
<dbReference type="GO" id="GO:0005829">
    <property type="term" value="C:cytosol"/>
    <property type="evidence" value="ECO:0007669"/>
    <property type="project" value="TreeGrafter"/>
</dbReference>
<dbReference type="InterPro" id="IPR006094">
    <property type="entry name" value="Oxid_FAD_bind_N"/>
</dbReference>
<dbReference type="Pfam" id="PF02873">
    <property type="entry name" value="MurB_C"/>
    <property type="match status" value="1"/>
</dbReference>
<dbReference type="UniPathway" id="UPA00219"/>
<evidence type="ECO:0000256" key="15">
    <source>
        <dbReference type="ARBA" id="ARBA00023306"/>
    </source>
</evidence>
<dbReference type="HAMAP" id="MF_00037">
    <property type="entry name" value="MurB"/>
    <property type="match status" value="1"/>
</dbReference>
<evidence type="ECO:0000256" key="14">
    <source>
        <dbReference type="ARBA" id="ARBA00023002"/>
    </source>
</evidence>
<dbReference type="SUPFAM" id="SSF56194">
    <property type="entry name" value="Uridine diphospho-N-Acetylenolpyruvylglucosamine reductase, MurB, C-terminal domain"/>
    <property type="match status" value="1"/>
</dbReference>
<dbReference type="SUPFAM" id="SSF56176">
    <property type="entry name" value="FAD-binding/transporter-associated domain-like"/>
    <property type="match status" value="1"/>
</dbReference>
<feature type="active site" evidence="19">
    <location>
        <position position="290"/>
    </location>
</feature>
<evidence type="ECO:0000256" key="11">
    <source>
        <dbReference type="ARBA" id="ARBA00022857"/>
    </source>
</evidence>
<keyword evidence="15 19" id="KW-0131">Cell cycle</keyword>
<dbReference type="Gene3D" id="3.90.78.10">
    <property type="entry name" value="UDP-N-acetylenolpyruvoylglucosamine reductase, C-terminal domain"/>
    <property type="match status" value="1"/>
</dbReference>
<reference evidence="21 22" key="1">
    <citation type="submission" date="2019-10" db="EMBL/GenBank/DDBJ databases">
        <title>New genus of Silvanigrellaceae.</title>
        <authorList>
            <person name="Pitt A."/>
            <person name="Hahn M.W."/>
        </authorList>
    </citation>
    <scope>NUCLEOTIDE SEQUENCE [LARGE SCALE GENOMIC DNA]</scope>
    <source>
        <strain evidence="21 22">33A1-SZDP</strain>
    </source>
</reference>
<dbReference type="GO" id="GO:0051301">
    <property type="term" value="P:cell division"/>
    <property type="evidence" value="ECO:0007669"/>
    <property type="project" value="UniProtKB-KW"/>
</dbReference>
<comment type="function">
    <text evidence="2 19">Cell wall formation.</text>
</comment>
<dbReference type="GO" id="GO:0008762">
    <property type="term" value="F:UDP-N-acetylmuramate dehydrogenase activity"/>
    <property type="evidence" value="ECO:0007669"/>
    <property type="project" value="UniProtKB-UniRule"/>
</dbReference>
<dbReference type="PROSITE" id="PS51387">
    <property type="entry name" value="FAD_PCMH"/>
    <property type="match status" value="1"/>
</dbReference>
<feature type="active site" description="Proton donor" evidence="19">
    <location>
        <position position="218"/>
    </location>
</feature>
<evidence type="ECO:0000313" key="22">
    <source>
        <dbReference type="Proteomes" id="UP000442694"/>
    </source>
</evidence>
<evidence type="ECO:0000256" key="13">
    <source>
        <dbReference type="ARBA" id="ARBA00022984"/>
    </source>
</evidence>
<evidence type="ECO:0000256" key="16">
    <source>
        <dbReference type="ARBA" id="ARBA00023316"/>
    </source>
</evidence>
<protein>
    <recommendedName>
        <fullName evidence="6 19">UDP-N-acetylenolpyruvoylglucosamine reductase</fullName>
        <ecNumber evidence="5 19">1.3.1.98</ecNumber>
    </recommendedName>
    <alternativeName>
        <fullName evidence="17 19">UDP-N-acetylmuramate dehydrogenase</fullName>
    </alternativeName>
</protein>
<evidence type="ECO:0000256" key="10">
    <source>
        <dbReference type="ARBA" id="ARBA00022827"/>
    </source>
</evidence>
<keyword evidence="14 19" id="KW-0560">Oxidoreductase</keyword>
<dbReference type="PANTHER" id="PTHR21071:SF4">
    <property type="entry name" value="UDP-N-ACETYLENOLPYRUVOYLGLUCOSAMINE REDUCTASE"/>
    <property type="match status" value="1"/>
</dbReference>
<comment type="catalytic activity">
    <reaction evidence="18 19">
        <text>UDP-N-acetyl-alpha-D-muramate + NADP(+) = UDP-N-acetyl-3-O-(1-carboxyvinyl)-alpha-D-glucosamine + NADPH + H(+)</text>
        <dbReference type="Rhea" id="RHEA:12248"/>
        <dbReference type="ChEBI" id="CHEBI:15378"/>
        <dbReference type="ChEBI" id="CHEBI:57783"/>
        <dbReference type="ChEBI" id="CHEBI:58349"/>
        <dbReference type="ChEBI" id="CHEBI:68483"/>
        <dbReference type="ChEBI" id="CHEBI:70757"/>
        <dbReference type="EC" id="1.3.1.98"/>
    </reaction>
</comment>
<dbReference type="Pfam" id="PF01565">
    <property type="entry name" value="FAD_binding_4"/>
    <property type="match status" value="1"/>
</dbReference>
<evidence type="ECO:0000256" key="12">
    <source>
        <dbReference type="ARBA" id="ARBA00022960"/>
    </source>
</evidence>
<dbReference type="AlphaFoldDB" id="A0A833N4W1"/>
<evidence type="ECO:0000256" key="2">
    <source>
        <dbReference type="ARBA" id="ARBA00003921"/>
    </source>
</evidence>
<name>A0A833N4W1_9BACT</name>
<sequence>MENLLPHFFLENQPLNNKTYYKMGGVARFYAEPNSISEIQEALFWSQKNLLPCAVLGSGSNSVYADGEFLGLVISLEKLSAWHWESTEILFAEAGVTNTEISEICMSENRAGASWMYRMPGQLGASVRMNARCYGGEISQIIYQIITINTNGDLKTYSADEVFKGYKSTLLMSKPEIVVGARLRFSLSENPEKLIQHMHECEADRHKKRHFYLPSCGSTFKNNYEVGKPSGQLFDQLGLKGTRVGNAVVSEFHANFVWNFGNASTNDMLTLTSIMRAKAKKELQADLELEVQPIGEFSNDLFTSCGMQKLGPSYCGMDHKKWVGILWYPQSENISYKKKQENIIFPLKIFESPFIEYSQTQNIGVPSIGVEVFQFQSIEKAMKKKDEPFLKWITYSFEPFENNFLYFPQQRESKYTAYFVDELWKFSVSELFLASAINSSHYFEFEMTPRGEWVAIEFDAIRKRTNKNKTLNEKYWSELKFLNLENEKFKDNKNRYTFGMIFTFNQLKKMINPKNPELLLQAALSLGDAKYFLAPYWKHKKYSRDHKGVVIENSTTPNFHQPNRYWKVKLI</sequence>
<accession>A0A833N4W1</accession>
<evidence type="ECO:0000256" key="1">
    <source>
        <dbReference type="ARBA" id="ARBA00001974"/>
    </source>
</evidence>
<organism evidence="21 22">
    <name type="scientific">Fluviispira multicolorata</name>
    <dbReference type="NCBI Taxonomy" id="2654512"/>
    <lineage>
        <taxon>Bacteria</taxon>
        <taxon>Pseudomonadati</taxon>
        <taxon>Bdellovibrionota</taxon>
        <taxon>Oligoflexia</taxon>
        <taxon>Silvanigrellales</taxon>
        <taxon>Silvanigrellaceae</taxon>
        <taxon>Fluviispira</taxon>
    </lineage>
</organism>
<gene>
    <name evidence="19 21" type="primary">murB</name>
    <name evidence="21" type="ORF">GCL57_04205</name>
</gene>
<keyword evidence="9 19" id="KW-0285">Flavoprotein</keyword>
<dbReference type="PANTHER" id="PTHR21071">
    <property type="entry name" value="UDP-N-ACETYLENOLPYRUVOYLGLUCOSAMINE REDUCTASE"/>
    <property type="match status" value="1"/>
</dbReference>
<evidence type="ECO:0000256" key="7">
    <source>
        <dbReference type="ARBA" id="ARBA00022490"/>
    </source>
</evidence>
<comment type="caution">
    <text evidence="19">Lacks conserved residue(s) required for the propagation of feature annotation.</text>
</comment>
<evidence type="ECO:0000256" key="6">
    <source>
        <dbReference type="ARBA" id="ARBA00015188"/>
    </source>
</evidence>
<evidence type="ECO:0000256" key="9">
    <source>
        <dbReference type="ARBA" id="ARBA00022630"/>
    </source>
</evidence>
<dbReference type="GO" id="GO:0009252">
    <property type="term" value="P:peptidoglycan biosynthetic process"/>
    <property type="evidence" value="ECO:0007669"/>
    <property type="project" value="UniProtKB-UniRule"/>
</dbReference>
<dbReference type="GO" id="GO:0071555">
    <property type="term" value="P:cell wall organization"/>
    <property type="evidence" value="ECO:0007669"/>
    <property type="project" value="UniProtKB-KW"/>
</dbReference>
<keyword evidence="13 19" id="KW-0573">Peptidoglycan synthesis</keyword>
<dbReference type="InterPro" id="IPR036635">
    <property type="entry name" value="MurB_C_sf"/>
</dbReference>
<keyword evidence="12 19" id="KW-0133">Cell shape</keyword>
<dbReference type="EC" id="1.3.1.98" evidence="5 19"/>
<dbReference type="Proteomes" id="UP000442694">
    <property type="component" value="Unassembled WGS sequence"/>
</dbReference>
<dbReference type="InterPro" id="IPR036318">
    <property type="entry name" value="FAD-bd_PCMH-like_sf"/>
</dbReference>
<comment type="cofactor">
    <cofactor evidence="1 19">
        <name>FAD</name>
        <dbReference type="ChEBI" id="CHEBI:57692"/>
    </cofactor>
</comment>
<keyword evidence="11 19" id="KW-0521">NADP</keyword>
<dbReference type="Gene3D" id="3.30.43.10">
    <property type="entry name" value="Uridine Diphospho-n-acetylenolpyruvylglucosamine Reductase, domain 2"/>
    <property type="match status" value="1"/>
</dbReference>
<keyword evidence="7 19" id="KW-0963">Cytoplasm</keyword>
<feature type="domain" description="FAD-binding PCMH-type" evidence="20">
    <location>
        <begin position="23"/>
        <end position="188"/>
    </location>
</feature>
<keyword evidence="22" id="KW-1185">Reference proteome</keyword>
<evidence type="ECO:0000256" key="18">
    <source>
        <dbReference type="ARBA" id="ARBA00048914"/>
    </source>
</evidence>
<dbReference type="Gene3D" id="2.60.40.1190">
    <property type="match status" value="1"/>
</dbReference>
<evidence type="ECO:0000256" key="5">
    <source>
        <dbReference type="ARBA" id="ARBA00012518"/>
    </source>
</evidence>
<proteinExistence type="inferred from homology"/>
<dbReference type="InterPro" id="IPR011601">
    <property type="entry name" value="MurB_C"/>
</dbReference>
<comment type="subcellular location">
    <subcellularLocation>
        <location evidence="3 19">Cytoplasm</location>
    </subcellularLocation>
</comment>
<evidence type="ECO:0000256" key="8">
    <source>
        <dbReference type="ARBA" id="ARBA00022618"/>
    </source>
</evidence>
<evidence type="ECO:0000259" key="20">
    <source>
        <dbReference type="PROSITE" id="PS51387"/>
    </source>
</evidence>
<dbReference type="NCBIfam" id="TIGR00179">
    <property type="entry name" value="murB"/>
    <property type="match status" value="1"/>
</dbReference>
<dbReference type="GO" id="GO:0008360">
    <property type="term" value="P:regulation of cell shape"/>
    <property type="evidence" value="ECO:0007669"/>
    <property type="project" value="UniProtKB-KW"/>
</dbReference>
<evidence type="ECO:0000256" key="19">
    <source>
        <dbReference type="HAMAP-Rule" id="MF_00037"/>
    </source>
</evidence>
<comment type="caution">
    <text evidence="21">The sequence shown here is derived from an EMBL/GenBank/DDBJ whole genome shotgun (WGS) entry which is preliminary data.</text>
</comment>
<evidence type="ECO:0000256" key="4">
    <source>
        <dbReference type="ARBA" id="ARBA00004752"/>
    </source>
</evidence>
<keyword evidence="8 19" id="KW-0132">Cell division</keyword>
<comment type="similarity">
    <text evidence="19">Belongs to the MurB family.</text>
</comment>
<dbReference type="InterPro" id="IPR016167">
    <property type="entry name" value="FAD-bd_PCMH_sub1"/>
</dbReference>
<dbReference type="EMBL" id="WFLN01000005">
    <property type="protein sequence ID" value="KAB8031853.1"/>
    <property type="molecule type" value="Genomic_DNA"/>
</dbReference>
<dbReference type="InterPro" id="IPR003170">
    <property type="entry name" value="MurB"/>
</dbReference>
<dbReference type="Gene3D" id="3.30.465.10">
    <property type="match status" value="1"/>
</dbReference>
<evidence type="ECO:0000256" key="17">
    <source>
        <dbReference type="ARBA" id="ARBA00031026"/>
    </source>
</evidence>
<comment type="pathway">
    <text evidence="4 19">Cell wall biogenesis; peptidoglycan biosynthesis.</text>
</comment>
<dbReference type="InterPro" id="IPR016169">
    <property type="entry name" value="FAD-bd_PCMH_sub2"/>
</dbReference>